<dbReference type="PANTHER" id="PTHR23077">
    <property type="entry name" value="AAA-FAMILY ATPASE"/>
    <property type="match status" value="1"/>
</dbReference>
<dbReference type="GO" id="GO:0005778">
    <property type="term" value="C:peroxisomal membrane"/>
    <property type="evidence" value="ECO:0007669"/>
    <property type="project" value="TreeGrafter"/>
</dbReference>
<feature type="domain" description="AAA+ ATPase" evidence="1">
    <location>
        <begin position="570"/>
        <end position="708"/>
    </location>
</feature>
<dbReference type="GeneID" id="107225337"/>
<dbReference type="Gene3D" id="3.40.50.300">
    <property type="entry name" value="P-loop containing nucleotide triphosphate hydrolases"/>
    <property type="match status" value="2"/>
</dbReference>
<dbReference type="AlphaFoldDB" id="A0A6J0C4D5"/>
<dbReference type="InterPro" id="IPR050168">
    <property type="entry name" value="AAA_ATPase_domain"/>
</dbReference>
<dbReference type="PROSITE" id="PS00674">
    <property type="entry name" value="AAA"/>
    <property type="match status" value="1"/>
</dbReference>
<dbReference type="OrthoDB" id="2187at2759"/>
<dbReference type="FunCoup" id="A0A6J0C4D5">
    <property type="interactions" value="753"/>
</dbReference>
<dbReference type="PANTHER" id="PTHR23077:SF9">
    <property type="entry name" value="PEROXISOMAL ATPASE PEX6"/>
    <property type="match status" value="1"/>
</dbReference>
<dbReference type="Pfam" id="PF00004">
    <property type="entry name" value="AAA"/>
    <property type="match status" value="2"/>
</dbReference>
<dbReference type="InterPro" id="IPR003959">
    <property type="entry name" value="ATPase_AAA_core"/>
</dbReference>
<dbReference type="GO" id="GO:0005524">
    <property type="term" value="F:ATP binding"/>
    <property type="evidence" value="ECO:0007669"/>
    <property type="project" value="UniProtKB-KW"/>
</dbReference>
<name>A0A6J0C4D5_NEOLC</name>
<dbReference type="GO" id="GO:0016887">
    <property type="term" value="F:ATP hydrolysis activity"/>
    <property type="evidence" value="ECO:0007669"/>
    <property type="project" value="InterPro"/>
</dbReference>
<dbReference type="GO" id="GO:0005829">
    <property type="term" value="C:cytosol"/>
    <property type="evidence" value="ECO:0007669"/>
    <property type="project" value="TreeGrafter"/>
</dbReference>
<dbReference type="KEGG" id="nlo:107225337"/>
<dbReference type="SMART" id="SM00382">
    <property type="entry name" value="AAA"/>
    <property type="match status" value="2"/>
</dbReference>
<evidence type="ECO:0000259" key="1">
    <source>
        <dbReference type="SMART" id="SM00382"/>
    </source>
</evidence>
<organism evidence="3">
    <name type="scientific">Neodiprion lecontei</name>
    <name type="common">Redheaded pine sawfly</name>
    <dbReference type="NCBI Taxonomy" id="441921"/>
    <lineage>
        <taxon>Eukaryota</taxon>
        <taxon>Metazoa</taxon>
        <taxon>Ecdysozoa</taxon>
        <taxon>Arthropoda</taxon>
        <taxon>Hexapoda</taxon>
        <taxon>Insecta</taxon>
        <taxon>Pterygota</taxon>
        <taxon>Neoptera</taxon>
        <taxon>Endopterygota</taxon>
        <taxon>Hymenoptera</taxon>
        <taxon>Tenthredinoidea</taxon>
        <taxon>Diprionidae</taxon>
        <taxon>Diprioninae</taxon>
        <taxon>Neodiprion</taxon>
    </lineage>
</organism>
<dbReference type="InterPro" id="IPR027417">
    <property type="entry name" value="P-loop_NTPase"/>
</dbReference>
<feature type="domain" description="AAA+ ATPase" evidence="1">
    <location>
        <begin position="313"/>
        <end position="441"/>
    </location>
</feature>
<reference evidence="3" key="1">
    <citation type="submission" date="2025-08" db="UniProtKB">
        <authorList>
            <consortium name="RefSeq"/>
        </authorList>
    </citation>
    <scope>IDENTIFICATION</scope>
    <source>
        <tissue evidence="3">Thorax and Abdomen</tissue>
    </source>
</reference>
<gene>
    <name evidence="3" type="primary">LOC107225337</name>
</gene>
<dbReference type="InterPro" id="IPR003960">
    <property type="entry name" value="ATPase_AAA_CS"/>
</dbReference>
<dbReference type="GO" id="GO:0016558">
    <property type="term" value="P:protein import into peroxisome matrix"/>
    <property type="evidence" value="ECO:0007669"/>
    <property type="project" value="TreeGrafter"/>
</dbReference>
<dbReference type="Gene3D" id="1.10.8.60">
    <property type="match status" value="2"/>
</dbReference>
<sequence length="829" mass="93424">MVLFDYNLKRLTFVTRILMNRDIRFILPLIMANYTRLQLLRLMKINLRIKSIPDEALQLFIGRELSSTTNYVDTYSCILANAKLINVSTISWYYVCYTSSLKKYKVIIIPSNHANTDELVMSETMKFNIQSYLSVTDFESDRYFIIAASDPDQGIAEEAEISLISNPYECLEDLVDTLLHNYFSEARYLRENDVFSIDIKNFAPSFQFLAAGNNFNAVLFKVRHLNVDKLTQNPRKGCFIVRGITSLVQKSNIHSYIPRRYLISAYKFENGLLDDNKVMDSFLSNCPPALEEPLKSLTACISPFIQHDSFVDVRPVFLVEGSEGSGKSNLVRITAERMGLNLLKVDFSEVQSLTSAQTEAKLRIVFHNAQNCVPCILMLSNIQIFGKDGEGKEDERIISSFDSELRNLYKVGSKYPLIVVATADTSRIPASLQQVFIETISMEPLSQNQRFETLKWLLASKGFRIKVDLSHVAALCTDFVLADLNAFVLHAAKIRSRFSSTETGISELTLMQDDFSKAHEYMQSRYSDWIGAPRVPKVYWEDIGGLADLKSEILRRIELPLLTSDNVGLNRTGLLLYGPPGTGKTLLAKAVATECQVHFLSVKGPELLNMYVGQSEKNVRQVFERARASAPCVIFFDELDSLAPNRGKNGDSGGVMDRVVSQLLAEIDGLGSKGSVFIIGATNRPDLIDPALLRPGRFDKLLYVGISSDKKSQLSILKALTRSFKFSDNGAELDQLVEILPDNLTGADLYAVCSNAWLFAVRRNLEKLDNKNETDQEMKDDNDSLVDHNKVVVTKDDFFKAAKNITPSVGKDELKRYERLRYELSPTVR</sequence>
<accession>A0A6J0C4D5</accession>
<proteinExistence type="predicted"/>
<dbReference type="InterPro" id="IPR003593">
    <property type="entry name" value="AAA+_ATPase"/>
</dbReference>
<dbReference type="RefSeq" id="XP_015521254.2">
    <property type="nucleotide sequence ID" value="XM_015665768.2"/>
</dbReference>
<dbReference type="SUPFAM" id="SSF52540">
    <property type="entry name" value="P-loop containing nucleoside triphosphate hydrolases"/>
    <property type="match status" value="2"/>
</dbReference>
<evidence type="ECO:0000313" key="2">
    <source>
        <dbReference type="Proteomes" id="UP000829291"/>
    </source>
</evidence>
<keyword evidence="2" id="KW-1185">Reference proteome</keyword>
<evidence type="ECO:0000313" key="3">
    <source>
        <dbReference type="RefSeq" id="XP_015521254.2"/>
    </source>
</evidence>
<dbReference type="Proteomes" id="UP000829291">
    <property type="component" value="Chromosome 5"/>
</dbReference>
<dbReference type="InParanoid" id="A0A6J0C4D5"/>
<protein>
    <submittedName>
        <fullName evidence="3">Peroxisome assembly factor 2</fullName>
    </submittedName>
</protein>